<dbReference type="Proteomes" id="UP000241203">
    <property type="component" value="Unassembled WGS sequence"/>
</dbReference>
<keyword evidence="1" id="KW-0808">Transferase</keyword>
<dbReference type="AlphaFoldDB" id="A0A2P8GSF7"/>
<reference evidence="1 2" key="1">
    <citation type="submission" date="2018-03" db="EMBL/GenBank/DDBJ databases">
        <title>Genomic Encyclopedia of Archaeal and Bacterial Type Strains, Phase II (KMG-II): from individual species to whole genera.</title>
        <authorList>
            <person name="Goeker M."/>
        </authorList>
    </citation>
    <scope>NUCLEOTIDE SEQUENCE [LARGE SCALE GENOMIC DNA]</scope>
    <source>
        <strain evidence="1 2">DSM 21548</strain>
    </source>
</reference>
<dbReference type="RefSeq" id="WP_243696765.1">
    <property type="nucleotide sequence ID" value="NZ_PYAU01000001.1"/>
</dbReference>
<organism evidence="1 2">
    <name type="scientific">Labedella gwakjiensis</name>
    <dbReference type="NCBI Taxonomy" id="390269"/>
    <lineage>
        <taxon>Bacteria</taxon>
        <taxon>Bacillati</taxon>
        <taxon>Actinomycetota</taxon>
        <taxon>Actinomycetes</taxon>
        <taxon>Micrococcales</taxon>
        <taxon>Microbacteriaceae</taxon>
        <taxon>Labedella</taxon>
    </lineage>
</organism>
<dbReference type="PANTHER" id="PTHR43179">
    <property type="entry name" value="RHAMNOSYLTRANSFERASE WBBL"/>
    <property type="match status" value="1"/>
</dbReference>
<sequence length="323" mass="35394">MSTNDVRSDAISGPDFAGAAVVVVNYGSSDLLEANLTELTRNAPGLLAVTVDNFTTALERESMRHLSAAEGWELVEPESNIGFGAGVNRGIARARERGADRFLILNPDASIDPGSAARLLSAVVADPDALVAPRILRPDGSVWFAGSDLYLDDGRIRSLRRRLSDVDASRIEPWLTGACLAVSWQLWSRIDGFSDEYFLYWEDVDLSHKVVASGGRLVSLDDAVAIHAEGGTQAEGLASSGQAKSTTYYYYNIRNRILFAALHLSDEEYRAWLRHTPTVSWEILLQGGRRQFLSSLAPLRAGLRGVRDGRRIGKRVRRTRGHA</sequence>
<protein>
    <submittedName>
        <fullName evidence="1">GT2 family glycosyltransferase</fullName>
    </submittedName>
</protein>
<evidence type="ECO:0000313" key="1">
    <source>
        <dbReference type="EMBL" id="PSL36898.1"/>
    </source>
</evidence>
<dbReference type="EMBL" id="PYAU01000001">
    <property type="protein sequence ID" value="PSL36898.1"/>
    <property type="molecule type" value="Genomic_DNA"/>
</dbReference>
<accession>A0A2P8GSF7</accession>
<comment type="caution">
    <text evidence="1">The sequence shown here is derived from an EMBL/GenBank/DDBJ whole genome shotgun (WGS) entry which is preliminary data.</text>
</comment>
<dbReference type="Gene3D" id="3.90.550.10">
    <property type="entry name" value="Spore Coat Polysaccharide Biosynthesis Protein SpsA, Chain A"/>
    <property type="match status" value="1"/>
</dbReference>
<proteinExistence type="predicted"/>
<dbReference type="SUPFAM" id="SSF53448">
    <property type="entry name" value="Nucleotide-diphospho-sugar transferases"/>
    <property type="match status" value="1"/>
</dbReference>
<dbReference type="GO" id="GO:0016740">
    <property type="term" value="F:transferase activity"/>
    <property type="evidence" value="ECO:0007669"/>
    <property type="project" value="UniProtKB-KW"/>
</dbReference>
<dbReference type="InterPro" id="IPR029044">
    <property type="entry name" value="Nucleotide-diphossugar_trans"/>
</dbReference>
<name>A0A2P8GSF7_9MICO</name>
<evidence type="ECO:0000313" key="2">
    <source>
        <dbReference type="Proteomes" id="UP000241203"/>
    </source>
</evidence>
<dbReference type="PANTHER" id="PTHR43179:SF7">
    <property type="entry name" value="RHAMNOSYLTRANSFERASE WBBL"/>
    <property type="match status" value="1"/>
</dbReference>
<gene>
    <name evidence="1" type="ORF">CLV49_0500</name>
</gene>